<keyword evidence="1" id="KW-0175">Coiled coil</keyword>
<dbReference type="RefSeq" id="XP_012769622.1">
    <property type="nucleotide sequence ID" value="XM_012914168.1"/>
</dbReference>
<sequence length="1691" mass="187427">MASGKGPEFKTLKECLEFLEWLYTNKQGQPLQSSIANRLYRLIKDRYIGVNQGNIEKALSTFLSRVSNFHKKLCKNARGHYLGNKSPKDVLYALLESIPKLLSAIYFLRYKVDANFKALGGGGWTENQVGYGKRMRSPIDAYITAKANERKYGVISGGFDEIELKMGHQSGYSQGSNMVNDLRMILDKHFSGYNYFLDVFATSVFGKHGSDMSNVANALRLVQDFCGIFEKVTGEEDFKNNLQARYHCISWQDLQQHCSKLKKSLEKIFKGNRFSFTGYAREPQVLSTENIAKKMAKWFKNHLGGVIEKLNDIQAFDTKRLPLNSRLFRNTAVLPPKYPEAFTAYFTKNFIPYGFTFYHNQYKVESTPYQVLFDNWNGAIHELKNTSDGLDELLKILNGKQCASRQKVKKTEKKPMTKPDAELESDTGHENKPKPDAETGTEPETEPELEDDNELEDDLDSEIDSDEELMNQPSDEEDASINESEATKTEAAKPVVTKNEATPNQGKKAEGAQNQGKKAEGAQNQGKKAEGAQNQGKKAEGAQNQGKKAEGTTNQPGGQSDGNGSSAGTPSPGDPVPSSGQDLGGQGSASGRAQQSSQEPHTGTGDSTPIGGVNNREGPVSKDKSDEDVKREQRVRQYSERQEQRRKQAEQKMAAMLQRVTDEKKQNEEVIRKHQEADMERQRQWQQLQGSDVPLLTGILIEEPPDLVLDGEIVKNDNDARLQDQMNLLEYNNGSYENSLRVETQREIDELRRIMTRSEQLREAAEHEWKSEQQILSSYVTGKAIKNDNGISAGEFTSLFPDIGVPRVYTIKRPKAPNTSQQLHQPPAHTSPPMSKHGYQTGVGVNHKLSPISYIHPSPITANSDDIAMPGIAGVSITDTSLSSTIIDDLPISSQNDPSFQTMVGLKGNIIPNPKRRASLPPLPSLKPPDQVSNTPSKLTVNIPVDGQMIGKMLNVAGVAIKTPSSQLIGDSNLATSAIQEPKGQPIIHTILENLAPPYQTMRLTGKDVADPNIKDSRFPDIPNLISVRPAVSHSSNPTQDERDLNVPHVSGNAIEFPPDTLAAGNTPAVLADSDASVVEPMETYNPAEVPDLESKTLPETVAFDDHIMGNMTSFTGTVLTEPSKMKRKNMVSLPSPLMPYISGTTVKENYIDSPISPHSVEYLHPARPPPIDVEIVRPPAHQTNSNKLHTSTVTPKSRDLRFQLPEIIPLYRGSQSSQNSKIPDVELIPVPPPDDKLQISVQPKRENVDLTEQDIYGVDLSETFDVDVRKPAPPAIIVPDIPSQYSRALFAPDLRVEITKPSEPFQATVMDMDPFMDGSNVEVSQPTGKQNSDPTAADVYGKEQYDVDLQIHVPDRTIQDDSYDVNIDEPPPLQELQPLNPIDPATTAISLSIDPLDPPESLPNRYVDPYTHDAQSVSMCTAPWMTQAETGDSTDIPETELFPSRAPRTVRDMLQWLAGLRNEQHHNTLEKCIAKAFSGPHSDPSQLALSINHTNIRPKDVFDILQLTAMFTGSVLNSIAPKWKANVSSRTVKPKLSNQSDEPDCCALLCQLLDYVYACHHQLQFLKAQCKREKSHGGWQNYNYGNAVSPSDSPLQAFLTEGWDSAFDTHLFDPCNLCHKSRVRMGFKKEDLAKTSQQGNTLATILTPSCGGSDPLLTLCSYLNCLTRRTPRTTGELVSYFHNFGHSIYN</sequence>
<accession>A0A061D9R5</accession>
<dbReference type="EMBL" id="LK391709">
    <property type="protein sequence ID" value="CDR97436.1"/>
    <property type="molecule type" value="Genomic_DNA"/>
</dbReference>
<feature type="coiled-coil region" evidence="1">
    <location>
        <begin position="741"/>
        <end position="768"/>
    </location>
</feature>
<dbReference type="STRING" id="5866.A0A061D9R5"/>
<proteinExistence type="predicted"/>
<feature type="compositionally biased region" description="Acidic residues" evidence="2">
    <location>
        <begin position="439"/>
        <end position="480"/>
    </location>
</feature>
<evidence type="ECO:0000256" key="1">
    <source>
        <dbReference type="SAM" id="Coils"/>
    </source>
</evidence>
<feature type="region of interest" description="Disordered" evidence="2">
    <location>
        <begin position="915"/>
        <end position="935"/>
    </location>
</feature>
<reference evidence="4" key="1">
    <citation type="journal article" date="2014" name="Nucleic Acids Res.">
        <title>The evolutionary dynamics of variant antigen genes in Babesia reveal a history of genomic innovation underlying host-parasite interaction.</title>
        <authorList>
            <person name="Jackson A.P."/>
            <person name="Otto T.D."/>
            <person name="Darby A."/>
            <person name="Ramaprasad A."/>
            <person name="Xia D."/>
            <person name="Echaide I.E."/>
            <person name="Farber M."/>
            <person name="Gahlot S."/>
            <person name="Gamble J."/>
            <person name="Gupta D."/>
            <person name="Gupta Y."/>
            <person name="Jackson L."/>
            <person name="Malandrin L."/>
            <person name="Malas T.B."/>
            <person name="Moussa E."/>
            <person name="Nair M."/>
            <person name="Reid A.J."/>
            <person name="Sanders M."/>
            <person name="Sharma J."/>
            <person name="Tracey A."/>
            <person name="Quail M.A."/>
            <person name="Weir W."/>
            <person name="Wastling J.M."/>
            <person name="Hall N."/>
            <person name="Willadsen P."/>
            <person name="Lingelbach K."/>
            <person name="Shiels B."/>
            <person name="Tait A."/>
            <person name="Berriman M."/>
            <person name="Allred D.R."/>
            <person name="Pain A."/>
        </authorList>
    </citation>
    <scope>NUCLEOTIDE SEQUENCE [LARGE SCALE GENOMIC DNA]</scope>
    <source>
        <strain evidence="4">Bond</strain>
    </source>
</reference>
<gene>
    <name evidence="3" type="ORF">BBBOND_0313380</name>
</gene>
<name>A0A061D9R5_BABBI</name>
<dbReference type="VEuPathDB" id="PiroplasmaDB:BBBOND_0313380"/>
<feature type="compositionally biased region" description="Low complexity" evidence="2">
    <location>
        <begin position="589"/>
        <end position="598"/>
    </location>
</feature>
<dbReference type="GeneID" id="24565977"/>
<dbReference type="KEGG" id="bbig:BBBOND_0313380"/>
<keyword evidence="4" id="KW-1185">Reference proteome</keyword>
<evidence type="ECO:0000256" key="2">
    <source>
        <dbReference type="SAM" id="MobiDB-lite"/>
    </source>
</evidence>
<feature type="compositionally biased region" description="Basic and acidic residues" evidence="2">
    <location>
        <begin position="413"/>
        <end position="437"/>
    </location>
</feature>
<organism evidence="3 4">
    <name type="scientific">Babesia bigemina</name>
    <dbReference type="NCBI Taxonomy" id="5866"/>
    <lineage>
        <taxon>Eukaryota</taxon>
        <taxon>Sar</taxon>
        <taxon>Alveolata</taxon>
        <taxon>Apicomplexa</taxon>
        <taxon>Aconoidasida</taxon>
        <taxon>Piroplasmida</taxon>
        <taxon>Babesiidae</taxon>
        <taxon>Babesia</taxon>
    </lineage>
</organism>
<dbReference type="Proteomes" id="UP000033188">
    <property type="component" value="Chromosome 3"/>
</dbReference>
<evidence type="ECO:0000313" key="3">
    <source>
        <dbReference type="EMBL" id="CDR97436.1"/>
    </source>
</evidence>
<evidence type="ECO:0000313" key="4">
    <source>
        <dbReference type="Proteomes" id="UP000033188"/>
    </source>
</evidence>
<feature type="region of interest" description="Disordered" evidence="2">
    <location>
        <begin position="816"/>
        <end position="837"/>
    </location>
</feature>
<protein>
    <submittedName>
        <fullName evidence="3">Ribosome-binding protein 1</fullName>
    </submittedName>
</protein>
<feature type="compositionally biased region" description="Basic and acidic residues" evidence="2">
    <location>
        <begin position="619"/>
        <end position="650"/>
    </location>
</feature>
<feature type="compositionally biased region" description="Polar residues" evidence="2">
    <location>
        <begin position="512"/>
        <end position="569"/>
    </location>
</feature>
<feature type="region of interest" description="Disordered" evidence="2">
    <location>
        <begin position="405"/>
        <end position="653"/>
    </location>
</feature>